<feature type="transmembrane region" description="Helical" evidence="7">
    <location>
        <begin position="962"/>
        <end position="990"/>
    </location>
</feature>
<feature type="domain" description="C2" evidence="8">
    <location>
        <begin position="422"/>
        <end position="547"/>
    </location>
</feature>
<sequence length="1020" mass="116936">MMNNLKLGVEVVSAHDLMPKDSEGAANAYVELHFDGQRFRTTVKERDLNPYWNESFYFNVSDPASLPEMALEAWVYHIDRVKNSKSFLGKVRIAGTSFVNISDATVLHYPLEKRGIFSRVKGELGLKVFLTDDPTVRISDPVAEFDNIMGTPSEASNPIRENQYTTNMPTRTFQHLPRDNHTLPQQYQQQMQQQQPYYTSGSMPPPPLEVPGPSQYPLGDMRQELPPQQPRILRMFSSSGQQPVDYQLKETSPTLGGGQVVGGRVISRNKPGTYDLVEQMQYLFVRVVKARDLPAMDVTGSLDPYVEVKLGNYKLQTRYFNKTSRPEWDEVFAFPRERMQASVLEVRVKDKDLLVDDFVGRVLFDLNEVPVRVPPDSPLAPEWYRLQDKDGDKRKGELMLAVWIGTQADEAFPSAHHADSIPIDPAIASTHIRGKVYPAPRLWYLRVGIIEAQDVLVPEKSRLPEVFVKLRLGNQIIPTRVAQSRNANFQWNEEHMLVAAEPFEEDLTITIEDRHNVSKDEVLGYVHIPLSQVPKRGEDRMVRPQWYPLKRQALIDLDLKEDKFSSRIHLKLSLDGGYHVLDEATQYASDLRPTMKQLWKPPIGVLELGILNINGLHPMKTRDGRGTCDAYCVAKYGQKWVRTRTIVDNLGPRFNEQYTWDVHDHATVLTVGVFDNCQLAEKSLTNSDGHSHHKDHIIGKVRIRLSTLEAGRVYTHTYPLLVLHGSGVKKMGELHLAIRFTVTSLVNSLYVYTRPLLPKMHYLQPLSIVQQERLRYQAVQIVAARLSRAEPPLRKEVVEFMSDAHAHLFSMRRSKANFFRLMSVLSGPLAVGRWLSEVCAWKNPVTTVLVHVLHVMLVCYPELILPTIFLYMFLIGLWNYRYRPRYPPHMNTKLSHADSAHPDELDEEFDTFPTSRGFELIRMRYDRLRHVAGRVQTVVGDVATQGERIQSLLSWRDPRATAVFLLFCIIAAITLYVTPTQVLAVLSGFYMMRHPRFRRRLPALPMNFFRRLPARTDSLL</sequence>
<dbReference type="GO" id="GO:0016020">
    <property type="term" value="C:membrane"/>
    <property type="evidence" value="ECO:0007669"/>
    <property type="project" value="UniProtKB-SubCell"/>
</dbReference>
<dbReference type="InterPro" id="IPR047259">
    <property type="entry name" value="QUIRKY-like"/>
</dbReference>
<comment type="caution">
    <text evidence="9">The sequence shown here is derived from an EMBL/GenBank/DDBJ whole genome shotgun (WGS) entry which is preliminary data.</text>
</comment>
<dbReference type="PANTHER" id="PTHR31425">
    <property type="entry name" value="PHOSPHORIBOSYLANTHRANILATE TRANSFERASE ISOFORM 1"/>
    <property type="match status" value="1"/>
</dbReference>
<dbReference type="EMBL" id="JAMRDG010000002">
    <property type="protein sequence ID" value="KAJ3689001.1"/>
    <property type="molecule type" value="Genomic_DNA"/>
</dbReference>
<organism evidence="9 10">
    <name type="scientific">Rhynchospora tenuis</name>
    <dbReference type="NCBI Taxonomy" id="198213"/>
    <lineage>
        <taxon>Eukaryota</taxon>
        <taxon>Viridiplantae</taxon>
        <taxon>Streptophyta</taxon>
        <taxon>Embryophyta</taxon>
        <taxon>Tracheophyta</taxon>
        <taxon>Spermatophyta</taxon>
        <taxon>Magnoliopsida</taxon>
        <taxon>Liliopsida</taxon>
        <taxon>Poales</taxon>
        <taxon>Cyperaceae</taxon>
        <taxon>Cyperoideae</taxon>
        <taxon>Rhynchosporeae</taxon>
        <taxon>Rhynchospora</taxon>
    </lineage>
</organism>
<evidence type="ECO:0000256" key="7">
    <source>
        <dbReference type="SAM" id="Phobius"/>
    </source>
</evidence>
<keyword evidence="5 7" id="KW-1133">Transmembrane helix</keyword>
<dbReference type="Pfam" id="PF08372">
    <property type="entry name" value="PRT_C"/>
    <property type="match status" value="1"/>
</dbReference>
<accession>A0AAD5Z8U1</accession>
<dbReference type="Pfam" id="PF00168">
    <property type="entry name" value="C2"/>
    <property type="match status" value="4"/>
</dbReference>
<protein>
    <recommendedName>
        <fullName evidence="8">C2 domain-containing protein</fullName>
    </recommendedName>
</protein>
<evidence type="ECO:0000256" key="2">
    <source>
        <dbReference type="ARBA" id="ARBA00007923"/>
    </source>
</evidence>
<proteinExistence type="inferred from homology"/>
<evidence type="ECO:0000313" key="10">
    <source>
        <dbReference type="Proteomes" id="UP001210211"/>
    </source>
</evidence>
<keyword evidence="3 7" id="KW-0812">Transmembrane</keyword>
<feature type="domain" description="C2" evidence="8">
    <location>
        <begin position="587"/>
        <end position="718"/>
    </location>
</feature>
<dbReference type="AlphaFoldDB" id="A0AAD5Z8U1"/>
<dbReference type="InterPro" id="IPR013583">
    <property type="entry name" value="MCTP_C"/>
</dbReference>
<dbReference type="InterPro" id="IPR047257">
    <property type="entry name" value="C2B_MCTP_PRT_plant"/>
</dbReference>
<feature type="domain" description="C2" evidence="8">
    <location>
        <begin position="264"/>
        <end position="384"/>
    </location>
</feature>
<evidence type="ECO:0000256" key="3">
    <source>
        <dbReference type="ARBA" id="ARBA00022692"/>
    </source>
</evidence>
<dbReference type="SMART" id="SM00239">
    <property type="entry name" value="C2"/>
    <property type="match status" value="4"/>
</dbReference>
<dbReference type="InterPro" id="IPR047255">
    <property type="entry name" value="C2D_MCTP_PRT_plant"/>
</dbReference>
<dbReference type="FunFam" id="2.60.40.150:FF:000128">
    <property type="entry name" value="C2 domain-containing protein"/>
    <property type="match status" value="1"/>
</dbReference>
<keyword evidence="4" id="KW-0677">Repeat</keyword>
<evidence type="ECO:0000259" key="8">
    <source>
        <dbReference type="PROSITE" id="PS50004"/>
    </source>
</evidence>
<feature type="transmembrane region" description="Helical" evidence="7">
    <location>
        <begin position="848"/>
        <end position="878"/>
    </location>
</feature>
<dbReference type="InterPro" id="IPR035892">
    <property type="entry name" value="C2_domain_sf"/>
</dbReference>
<dbReference type="CDD" id="cd04019">
    <property type="entry name" value="C2C_MCTP_PRT_plant"/>
    <property type="match status" value="1"/>
</dbReference>
<dbReference type="Gene3D" id="2.60.40.150">
    <property type="entry name" value="C2 domain"/>
    <property type="match status" value="4"/>
</dbReference>
<dbReference type="SUPFAM" id="SSF49562">
    <property type="entry name" value="C2 domain (Calcium/lipid-binding domain, CaLB)"/>
    <property type="match status" value="4"/>
</dbReference>
<dbReference type="PROSITE" id="PS50004">
    <property type="entry name" value="C2"/>
    <property type="match status" value="4"/>
</dbReference>
<comment type="subcellular location">
    <subcellularLocation>
        <location evidence="1">Membrane</location>
        <topology evidence="1">Multi-pass membrane protein</topology>
    </subcellularLocation>
</comment>
<gene>
    <name evidence="9" type="ORF">LUZ61_018165</name>
</gene>
<dbReference type="FunFam" id="2.60.40.150:FF:000323">
    <property type="entry name" value="C2 calcium/lipid-binding plant phosphoribosyltransferase family protein"/>
    <property type="match status" value="1"/>
</dbReference>
<keyword evidence="6 7" id="KW-0472">Membrane</keyword>
<dbReference type="PANTHER" id="PTHR31425:SF54">
    <property type="entry name" value="OS07G0483500 PROTEIN"/>
    <property type="match status" value="1"/>
</dbReference>
<evidence type="ECO:0000256" key="4">
    <source>
        <dbReference type="ARBA" id="ARBA00022737"/>
    </source>
</evidence>
<dbReference type="InterPro" id="IPR047258">
    <property type="entry name" value="C2C_MCTP_PRT_plant"/>
</dbReference>
<comment type="similarity">
    <text evidence="2">Belongs to the MCTP family.</text>
</comment>
<keyword evidence="10" id="KW-1185">Reference proteome</keyword>
<feature type="domain" description="C2" evidence="8">
    <location>
        <begin position="1"/>
        <end position="109"/>
    </location>
</feature>
<dbReference type="CDD" id="cd08378">
    <property type="entry name" value="C2B_MCTP_PRT_plant"/>
    <property type="match status" value="1"/>
</dbReference>
<name>A0AAD5Z8U1_9POAL</name>
<reference evidence="9 10" key="1">
    <citation type="journal article" date="2022" name="Cell">
        <title>Repeat-based holocentromeres influence genome architecture and karyotype evolution.</title>
        <authorList>
            <person name="Hofstatter P.G."/>
            <person name="Thangavel G."/>
            <person name="Lux T."/>
            <person name="Neumann P."/>
            <person name="Vondrak T."/>
            <person name="Novak P."/>
            <person name="Zhang M."/>
            <person name="Costa L."/>
            <person name="Castellani M."/>
            <person name="Scott A."/>
            <person name="Toegelov H."/>
            <person name="Fuchs J."/>
            <person name="Mata-Sucre Y."/>
            <person name="Dias Y."/>
            <person name="Vanzela A.L.L."/>
            <person name="Huettel B."/>
            <person name="Almeida C.C.S."/>
            <person name="Simkova H."/>
            <person name="Souza G."/>
            <person name="Pedrosa-Harand A."/>
            <person name="Macas J."/>
            <person name="Mayer K.F.X."/>
            <person name="Houben A."/>
            <person name="Marques A."/>
        </authorList>
    </citation>
    <scope>NUCLEOTIDE SEQUENCE [LARGE SCALE GENOMIC DNA]</scope>
    <source>
        <strain evidence="9">RhyTen1mFocal</strain>
    </source>
</reference>
<dbReference type="CDD" id="cd08379">
    <property type="entry name" value="C2D_MCTP_PRT_plant"/>
    <property type="match status" value="1"/>
</dbReference>
<evidence type="ECO:0000313" key="9">
    <source>
        <dbReference type="EMBL" id="KAJ3689001.1"/>
    </source>
</evidence>
<dbReference type="Proteomes" id="UP001210211">
    <property type="component" value="Unassembled WGS sequence"/>
</dbReference>
<dbReference type="CDD" id="cd04022">
    <property type="entry name" value="C2A_MCTP_PRT_plant"/>
    <property type="match status" value="1"/>
</dbReference>
<dbReference type="InterPro" id="IPR000008">
    <property type="entry name" value="C2_dom"/>
</dbReference>
<evidence type="ECO:0000256" key="1">
    <source>
        <dbReference type="ARBA" id="ARBA00004141"/>
    </source>
</evidence>
<evidence type="ECO:0000256" key="6">
    <source>
        <dbReference type="ARBA" id="ARBA00023136"/>
    </source>
</evidence>
<dbReference type="FunFam" id="2.60.40.150:FF:000090">
    <property type="entry name" value="C2 domain-containing protein"/>
    <property type="match status" value="1"/>
</dbReference>
<evidence type="ECO:0000256" key="5">
    <source>
        <dbReference type="ARBA" id="ARBA00022989"/>
    </source>
</evidence>